<gene>
    <name evidence="1" type="ORF">A0H76_890</name>
</gene>
<dbReference type="VEuPathDB" id="MicrosporidiaDB:A0H76_890"/>
<evidence type="ECO:0000313" key="1">
    <source>
        <dbReference type="EMBL" id="ORD95368.1"/>
    </source>
</evidence>
<protein>
    <submittedName>
        <fullName evidence="1">Uncharacterized protein</fullName>
    </submittedName>
</protein>
<proteinExistence type="predicted"/>
<name>A0A1X0Q6H8_9MICR</name>
<organism evidence="1 2">
    <name type="scientific">Hepatospora eriocheir</name>
    <dbReference type="NCBI Taxonomy" id="1081669"/>
    <lineage>
        <taxon>Eukaryota</taxon>
        <taxon>Fungi</taxon>
        <taxon>Fungi incertae sedis</taxon>
        <taxon>Microsporidia</taxon>
        <taxon>Hepatosporidae</taxon>
        <taxon>Hepatospora</taxon>
    </lineage>
</organism>
<dbReference type="AlphaFoldDB" id="A0A1X0Q6H8"/>
<accession>A0A1X0Q6H8</accession>
<comment type="caution">
    <text evidence="1">The sequence shown here is derived from an EMBL/GenBank/DDBJ whole genome shotgun (WGS) entry which is preliminary data.</text>
</comment>
<dbReference type="Proteomes" id="UP000192501">
    <property type="component" value="Unassembled WGS sequence"/>
</dbReference>
<reference evidence="1 2" key="1">
    <citation type="journal article" date="2017" name="Environ. Microbiol.">
        <title>Decay of the glycolytic pathway and adaptation to intranuclear parasitism within Enterocytozoonidae microsporidia.</title>
        <authorList>
            <person name="Wiredu Boakye D."/>
            <person name="Jaroenlak P."/>
            <person name="Prachumwat A."/>
            <person name="Williams T.A."/>
            <person name="Bateman K.S."/>
            <person name="Itsathitphaisarn O."/>
            <person name="Sritunyalucksana K."/>
            <person name="Paszkiewicz K.H."/>
            <person name="Moore K.A."/>
            <person name="Stentiford G.D."/>
            <person name="Williams B.A."/>
        </authorList>
    </citation>
    <scope>NUCLEOTIDE SEQUENCE [LARGE SCALE GENOMIC DNA]</scope>
    <source>
        <strain evidence="2">canceri</strain>
    </source>
</reference>
<sequence length="65" mass="6927">MSFLNSGLTLYESSPISLFNLTFALFDKTTSSTSLGNVPSCFSNSSATNIAGSSTFLNICVFKFP</sequence>
<evidence type="ECO:0000313" key="2">
    <source>
        <dbReference type="Proteomes" id="UP000192501"/>
    </source>
</evidence>
<dbReference type="EMBL" id="LTAI01001440">
    <property type="protein sequence ID" value="ORD95368.1"/>
    <property type="molecule type" value="Genomic_DNA"/>
</dbReference>